<dbReference type="Proteomes" id="UP001202961">
    <property type="component" value="Unassembled WGS sequence"/>
</dbReference>
<feature type="coiled-coil region" evidence="1">
    <location>
        <begin position="647"/>
        <end position="681"/>
    </location>
</feature>
<dbReference type="InterPro" id="IPR025567">
    <property type="entry name" value="DUF4332"/>
</dbReference>
<keyword evidence="1" id="KW-0175">Coiled coil</keyword>
<dbReference type="EMBL" id="JAMQBK010000078">
    <property type="protein sequence ID" value="MCM2374084.1"/>
    <property type="molecule type" value="Genomic_DNA"/>
</dbReference>
<gene>
    <name evidence="4" type="ORF">NB063_26005</name>
</gene>
<proteinExistence type="predicted"/>
<organism evidence="4 5">
    <name type="scientific">Aporhodopirellula aestuarii</name>
    <dbReference type="NCBI Taxonomy" id="2950107"/>
    <lineage>
        <taxon>Bacteria</taxon>
        <taxon>Pseudomonadati</taxon>
        <taxon>Planctomycetota</taxon>
        <taxon>Planctomycetia</taxon>
        <taxon>Pirellulales</taxon>
        <taxon>Pirellulaceae</taxon>
        <taxon>Aporhodopirellula</taxon>
    </lineage>
</organism>
<name>A0ABT0UB48_9BACT</name>
<dbReference type="RefSeq" id="WP_250931954.1">
    <property type="nucleotide sequence ID" value="NZ_JAMQBK010000078.1"/>
</dbReference>
<sequence>MLLDRIEIDSHGPLNRVELGPLSHHLNVLVGAPGSGKTAIGRFIRDSLIDREYPRGMLSGSAGRVVWVDNNGWIHCRREQDGTPGGRRSVEFEPRSETAGIWDGYTEGWFDGPHANAIHRDAYGSEIASQTASAYRSSLASRTLGGIRIPESIVDGVMVDTTVSSVSRVVASCVSAGLDREDLARLPFENETAQFAQQGFTDAPVRDRDDRQRRALRSELADVEAELSKLSALADRNPTEEAASPLTNVDYDRLTRERDQCVRRRDELIARREESIRIRGSRYRAPVANYTSPWGPIDSRYASTNWDANTAQLRALHQRADSLRSRAAELQRWIAELDSQSHARSAVDVPFAGYDVQPRYSADYTLPRHWQSTSTEHLQNKIRQADREIVSLRRVLADVRGLREMIGTTMRSTTPYTESYDWLDDSWMQGRRYDHFVRAMDHYRSDRPWVDFYDRAYQPLRPVDDLAMRIEATTRHLDWLLSRFDVPGSTVDSRPSDPYTWLHESERAGFIEESLRRVRNQLRQRDFFNTAHLDAIVVELTRSLDHLMLQRRRVVESLAAQHTNSNRDFTGLSGHQLDWVNERRSANEELASIESELRRVLDQTATLRHSQRYLPIVDRAYPIGTGIYDSPIGSTYGTYTGLDQGQSESLRAEVRSMDAEIARFNQRLSDLDLRIRALRARPAVAPTPYGDIARLRRRRDELISLLNRHRPVARRESSLCELASRWLIRLSGGRHRVVTWSVSPTAVDPYTTLETASADRDSAPNGRIEGRRIGVTIDNVDERNVPAATRAIACLAVRMAAGELLGRMGHAIPLVLETHRELFTAGEPQTAATDGYVPAREADAYSHWTREGLCGDSIASAFADYAAAGRQVLVLTEHAPLADVLRRSGARFFQLHTQRIVHPHRPLWRNGERNDRYTGPHTINVDGLPASNGHETMDWADAGSINREFDHAWRESAGLRDEASYCATATDAPGAGAAHRDGYYYADKSSTYPVASNVNEVCSGNAGQMVSQSLTARHNTPADTNDVPFFLTVDSPIDAAPSIDAVAAQRLRRIGISHITHLMNQDSNRLADTLGLAGVDAKTVRRWQAECRLMCRVPQLRGFDARVLVGCGITDPAQLAAIHPTDLLERVKTFLATERGQRILLSGTSYELSRITSWIASANQSVHTHTRARTVEGRRVRTRVIREDGDDTIQTASRHKTTPRTRYVENDDVYLTDDDFDQERYEVEVERRADRIVDDLDELARDYDGGRDRDAHASGDSRNSGTDSSSRSSRTSRGNRSSDNGSSSRSSSHSSGTYSSDRESNRGERNSRRRRERSSESDRSRSARGERESRRTRRSDSDHRGSNRSGIHTVASDTTRTDRDSSSRNGSYDREYRERTTNSERQTTRSSERNESSERVLKFYLERASDVVDAPSIGPRMAERLNKIGIETVDDLLNADPAEVAAGLKNRRIDESTVLEWQQQATLVCRVPMMRGHDAQFLVAAGVTTPEELADCDPVSLFATVEAIANSNEGKRIVRGGKAPDLEEVTEWIEFAADHRPLKAA</sequence>
<feature type="compositionally biased region" description="Basic and acidic residues" evidence="2">
    <location>
        <begin position="1246"/>
        <end position="1259"/>
    </location>
</feature>
<dbReference type="Gene3D" id="1.10.150.20">
    <property type="entry name" value="5' to 3' exonuclease, C-terminal subdomain"/>
    <property type="match status" value="1"/>
</dbReference>
<keyword evidence="5" id="KW-1185">Reference proteome</keyword>
<evidence type="ECO:0000313" key="5">
    <source>
        <dbReference type="Proteomes" id="UP001202961"/>
    </source>
</evidence>
<dbReference type="Pfam" id="PF14229">
    <property type="entry name" value="DUF4332"/>
    <property type="match status" value="2"/>
</dbReference>
<feature type="domain" description="DUF4332" evidence="3">
    <location>
        <begin position="1415"/>
        <end position="1538"/>
    </location>
</feature>
<feature type="compositionally biased region" description="Basic and acidic residues" evidence="2">
    <location>
        <begin position="1359"/>
        <end position="1397"/>
    </location>
</feature>
<comment type="caution">
    <text evidence="4">The sequence shown here is derived from an EMBL/GenBank/DDBJ whole genome shotgun (WGS) entry which is preliminary data.</text>
</comment>
<protein>
    <submittedName>
        <fullName evidence="4">DUF4332 domain-containing protein</fullName>
    </submittedName>
</protein>
<feature type="coiled-coil region" evidence="1">
    <location>
        <begin position="206"/>
        <end position="271"/>
    </location>
</feature>
<feature type="compositionally biased region" description="Basic and acidic residues" evidence="2">
    <location>
        <begin position="1300"/>
        <end position="1310"/>
    </location>
</feature>
<feature type="region of interest" description="Disordered" evidence="2">
    <location>
        <begin position="1246"/>
        <end position="1397"/>
    </location>
</feature>
<feature type="domain" description="DUF4332" evidence="3">
    <location>
        <begin position="1042"/>
        <end position="1164"/>
    </location>
</feature>
<evidence type="ECO:0000313" key="4">
    <source>
        <dbReference type="EMBL" id="MCM2374084.1"/>
    </source>
</evidence>
<dbReference type="PANTHER" id="PTHR31294">
    <property type="match status" value="1"/>
</dbReference>
<evidence type="ECO:0000256" key="2">
    <source>
        <dbReference type="SAM" id="MobiDB-lite"/>
    </source>
</evidence>
<feature type="compositionally biased region" description="Basic and acidic residues" evidence="2">
    <location>
        <begin position="1317"/>
        <end position="1345"/>
    </location>
</feature>
<reference evidence="4 5" key="1">
    <citation type="journal article" date="2022" name="Syst. Appl. Microbiol.">
        <title>Rhodopirellula aestuarii sp. nov., a novel member of the genus Rhodopirellula isolated from brackish sediments collected in the Tagus River estuary, Portugal.</title>
        <authorList>
            <person name="Vitorino I.R."/>
            <person name="Klimek D."/>
            <person name="Calusinska M."/>
            <person name="Lobo-da-Cunha A."/>
            <person name="Vasconcelos V."/>
            <person name="Lage O.M."/>
        </authorList>
    </citation>
    <scope>NUCLEOTIDE SEQUENCE [LARGE SCALE GENOMIC DNA]</scope>
    <source>
        <strain evidence="4 5">ICT_H3.1</strain>
    </source>
</reference>
<evidence type="ECO:0000256" key="1">
    <source>
        <dbReference type="SAM" id="Coils"/>
    </source>
</evidence>
<feature type="compositionally biased region" description="Low complexity" evidence="2">
    <location>
        <begin position="1260"/>
        <end position="1299"/>
    </location>
</feature>
<evidence type="ECO:0000259" key="3">
    <source>
        <dbReference type="Pfam" id="PF14229"/>
    </source>
</evidence>
<dbReference type="PANTHER" id="PTHR31294:SF8">
    <property type="entry name" value="KERATIN-ASSOCIATED PROTEIN 21-1-RELATED"/>
    <property type="match status" value="1"/>
</dbReference>
<accession>A0ABT0UB48</accession>